<dbReference type="RefSeq" id="WP_146925481.1">
    <property type="nucleotide sequence ID" value="NZ_BJUB01000001.1"/>
</dbReference>
<accession>A0A510UZB0</accession>
<name>A0A510UZB0_9CELL</name>
<evidence type="ECO:0000313" key="2">
    <source>
        <dbReference type="Proteomes" id="UP000321118"/>
    </source>
</evidence>
<reference evidence="1 2" key="1">
    <citation type="submission" date="2019-07" db="EMBL/GenBank/DDBJ databases">
        <title>Whole genome shotgun sequence of Cellulomonas xylanilytica NBRC 101102.</title>
        <authorList>
            <person name="Hosoyama A."/>
            <person name="Uohara A."/>
            <person name="Ohji S."/>
            <person name="Ichikawa N."/>
        </authorList>
    </citation>
    <scope>NUCLEOTIDE SEQUENCE [LARGE SCALE GENOMIC DNA]</scope>
    <source>
        <strain evidence="1 2">NBRC 101102</strain>
    </source>
</reference>
<dbReference type="OrthoDB" id="4828043at2"/>
<dbReference type="AlphaFoldDB" id="A0A510UZB0"/>
<protein>
    <submittedName>
        <fullName evidence="1">Uncharacterized protein</fullName>
    </submittedName>
</protein>
<sequence>MLWFSVWTVLVLATLGGAFLLGRSLWRSTVALGHELSRAADVTAQLADRVDELQAAAGTRDTGSTLFADRDVLRARRDALREAAAGRRAEREQRHVATRLRWQAFWR</sequence>
<keyword evidence="2" id="KW-1185">Reference proteome</keyword>
<gene>
    <name evidence="1" type="ORF">CXY01_05330</name>
</gene>
<evidence type="ECO:0000313" key="1">
    <source>
        <dbReference type="EMBL" id="GEK20013.1"/>
    </source>
</evidence>
<organism evidence="1 2">
    <name type="scientific">Cellulomonas xylanilytica</name>
    <dbReference type="NCBI Taxonomy" id="233583"/>
    <lineage>
        <taxon>Bacteria</taxon>
        <taxon>Bacillati</taxon>
        <taxon>Actinomycetota</taxon>
        <taxon>Actinomycetes</taxon>
        <taxon>Micrococcales</taxon>
        <taxon>Cellulomonadaceae</taxon>
        <taxon>Cellulomonas</taxon>
    </lineage>
</organism>
<dbReference type="Proteomes" id="UP000321118">
    <property type="component" value="Unassembled WGS sequence"/>
</dbReference>
<proteinExistence type="predicted"/>
<dbReference type="EMBL" id="BJUB01000001">
    <property type="protein sequence ID" value="GEK20013.1"/>
    <property type="molecule type" value="Genomic_DNA"/>
</dbReference>
<comment type="caution">
    <text evidence="1">The sequence shown here is derived from an EMBL/GenBank/DDBJ whole genome shotgun (WGS) entry which is preliminary data.</text>
</comment>